<dbReference type="eggNOG" id="ENOG502RYM9">
    <property type="taxonomic scope" value="Eukaryota"/>
</dbReference>
<dbReference type="PANTHER" id="PTHR35102">
    <property type="entry name" value="E3 UBIQUITIN-PROTEIN LIGASE"/>
    <property type="match status" value="1"/>
</dbReference>
<dbReference type="EMBL" id="GL377589">
    <property type="protein sequence ID" value="EFJ24710.1"/>
    <property type="molecule type" value="Genomic_DNA"/>
</dbReference>
<gene>
    <name evidence="3" type="ORF">SELMODRAFT_101056</name>
</gene>
<dbReference type="OrthoDB" id="1914153at2759"/>
<feature type="transmembrane region" description="Helical" evidence="1">
    <location>
        <begin position="141"/>
        <end position="163"/>
    </location>
</feature>
<dbReference type="AlphaFoldDB" id="D8RTN5"/>
<dbReference type="OMA" id="MGVQSSW"/>
<dbReference type="Gramene" id="EFJ24710">
    <property type="protein sequence ID" value="EFJ24710"/>
    <property type="gene ID" value="SELMODRAFT_101056"/>
</dbReference>
<dbReference type="Proteomes" id="UP000001514">
    <property type="component" value="Unassembled WGS sequence"/>
</dbReference>
<dbReference type="KEGG" id="smo:SELMODRAFT_101056"/>
<evidence type="ECO:0000313" key="4">
    <source>
        <dbReference type="Proteomes" id="UP000001514"/>
    </source>
</evidence>
<feature type="domain" description="DUF2062" evidence="2">
    <location>
        <begin position="34"/>
        <end position="169"/>
    </location>
</feature>
<name>D8RTN5_SELML</name>
<evidence type="ECO:0000259" key="2">
    <source>
        <dbReference type="Pfam" id="PF09835"/>
    </source>
</evidence>
<evidence type="ECO:0000256" key="1">
    <source>
        <dbReference type="SAM" id="Phobius"/>
    </source>
</evidence>
<accession>D8RTN5</accession>
<protein>
    <recommendedName>
        <fullName evidence="2">DUF2062 domain-containing protein</fullName>
    </recommendedName>
</protein>
<feature type="transmembrane region" description="Helical" evidence="1">
    <location>
        <begin position="44"/>
        <end position="71"/>
    </location>
</feature>
<dbReference type="Pfam" id="PF09835">
    <property type="entry name" value="DUF2062"/>
    <property type="match status" value="1"/>
</dbReference>
<organism evidence="4">
    <name type="scientific">Selaginella moellendorffii</name>
    <name type="common">Spikemoss</name>
    <dbReference type="NCBI Taxonomy" id="88036"/>
    <lineage>
        <taxon>Eukaryota</taxon>
        <taxon>Viridiplantae</taxon>
        <taxon>Streptophyta</taxon>
        <taxon>Embryophyta</taxon>
        <taxon>Tracheophyta</taxon>
        <taxon>Lycopodiopsida</taxon>
        <taxon>Selaginellales</taxon>
        <taxon>Selaginellaceae</taxon>
        <taxon>Selaginella</taxon>
    </lineage>
</organism>
<dbReference type="PANTHER" id="PTHR35102:SF1">
    <property type="entry name" value="E3 UBIQUITIN-PROTEIN LIGASE"/>
    <property type="match status" value="1"/>
</dbReference>
<reference evidence="3 4" key="1">
    <citation type="journal article" date="2011" name="Science">
        <title>The Selaginella genome identifies genetic changes associated with the evolution of vascular plants.</title>
        <authorList>
            <person name="Banks J.A."/>
            <person name="Nishiyama T."/>
            <person name="Hasebe M."/>
            <person name="Bowman J.L."/>
            <person name="Gribskov M."/>
            <person name="dePamphilis C."/>
            <person name="Albert V.A."/>
            <person name="Aono N."/>
            <person name="Aoyama T."/>
            <person name="Ambrose B.A."/>
            <person name="Ashton N.W."/>
            <person name="Axtell M.J."/>
            <person name="Barker E."/>
            <person name="Barker M.S."/>
            <person name="Bennetzen J.L."/>
            <person name="Bonawitz N.D."/>
            <person name="Chapple C."/>
            <person name="Cheng C."/>
            <person name="Correa L.G."/>
            <person name="Dacre M."/>
            <person name="DeBarry J."/>
            <person name="Dreyer I."/>
            <person name="Elias M."/>
            <person name="Engstrom E.M."/>
            <person name="Estelle M."/>
            <person name="Feng L."/>
            <person name="Finet C."/>
            <person name="Floyd S.K."/>
            <person name="Frommer W.B."/>
            <person name="Fujita T."/>
            <person name="Gramzow L."/>
            <person name="Gutensohn M."/>
            <person name="Harholt J."/>
            <person name="Hattori M."/>
            <person name="Heyl A."/>
            <person name="Hirai T."/>
            <person name="Hiwatashi Y."/>
            <person name="Ishikawa M."/>
            <person name="Iwata M."/>
            <person name="Karol K.G."/>
            <person name="Koehler B."/>
            <person name="Kolukisaoglu U."/>
            <person name="Kubo M."/>
            <person name="Kurata T."/>
            <person name="Lalonde S."/>
            <person name="Li K."/>
            <person name="Li Y."/>
            <person name="Litt A."/>
            <person name="Lyons E."/>
            <person name="Manning G."/>
            <person name="Maruyama T."/>
            <person name="Michael T.P."/>
            <person name="Mikami K."/>
            <person name="Miyazaki S."/>
            <person name="Morinaga S."/>
            <person name="Murata T."/>
            <person name="Mueller-Roeber B."/>
            <person name="Nelson D.R."/>
            <person name="Obara M."/>
            <person name="Oguri Y."/>
            <person name="Olmstead R.G."/>
            <person name="Onodera N."/>
            <person name="Petersen B.L."/>
            <person name="Pils B."/>
            <person name="Prigge M."/>
            <person name="Rensing S.A."/>
            <person name="Riano-Pachon D.M."/>
            <person name="Roberts A.W."/>
            <person name="Sato Y."/>
            <person name="Scheller H.V."/>
            <person name="Schulz B."/>
            <person name="Schulz C."/>
            <person name="Shakirov E.V."/>
            <person name="Shibagaki N."/>
            <person name="Shinohara N."/>
            <person name="Shippen D.E."/>
            <person name="Soerensen I."/>
            <person name="Sotooka R."/>
            <person name="Sugimoto N."/>
            <person name="Sugita M."/>
            <person name="Sumikawa N."/>
            <person name="Tanurdzic M."/>
            <person name="Theissen G."/>
            <person name="Ulvskov P."/>
            <person name="Wakazuki S."/>
            <person name="Weng J.K."/>
            <person name="Willats W.W."/>
            <person name="Wipf D."/>
            <person name="Wolf P.G."/>
            <person name="Yang L."/>
            <person name="Zimmer A.D."/>
            <person name="Zhu Q."/>
            <person name="Mitros T."/>
            <person name="Hellsten U."/>
            <person name="Loque D."/>
            <person name="Otillar R."/>
            <person name="Salamov A."/>
            <person name="Schmutz J."/>
            <person name="Shapiro H."/>
            <person name="Lindquist E."/>
            <person name="Lucas S."/>
            <person name="Rokhsar D."/>
            <person name="Grigoriev I.V."/>
        </authorList>
    </citation>
    <scope>NUCLEOTIDE SEQUENCE [LARGE SCALE GENOMIC DNA]</scope>
</reference>
<feature type="transmembrane region" description="Helical" evidence="1">
    <location>
        <begin position="83"/>
        <end position="102"/>
    </location>
</feature>
<dbReference type="FunCoup" id="D8RTN5">
    <property type="interactions" value="1497"/>
</dbReference>
<keyword evidence="4" id="KW-1185">Reference proteome</keyword>
<keyword evidence="1" id="KW-1133">Transmembrane helix</keyword>
<keyword evidence="1" id="KW-0812">Transmembrane</keyword>
<sequence>MEDEGDRIDLVRDSEGRWVVRWWKARISRPFMLIVRRGTEPRQLAFSAALGVTLGVFPIYGVTLFLCAIAVCVLRSRCHAPTLMLTNFVATPLELALLIPFLRLGEWLTNGGHIMLSSNALWKAVTGKATKSILLSLLHALVGWAVAAPAIMALLYFCFLPIFSCLIRRYGAKTDPGLQIGLLEEEEQSR</sequence>
<proteinExistence type="predicted"/>
<dbReference type="HOGENOM" id="CLU_119034_0_0_1"/>
<dbReference type="InterPro" id="IPR018639">
    <property type="entry name" value="DUF2062"/>
</dbReference>
<keyword evidence="1" id="KW-0472">Membrane</keyword>
<evidence type="ECO:0000313" key="3">
    <source>
        <dbReference type="EMBL" id="EFJ24710.1"/>
    </source>
</evidence>
<dbReference type="InParanoid" id="D8RTN5"/>